<organism evidence="1 2">
    <name type="scientific">Gossypium arboreum</name>
    <name type="common">Tree cotton</name>
    <name type="synonym">Gossypium nanking</name>
    <dbReference type="NCBI Taxonomy" id="29729"/>
    <lineage>
        <taxon>Eukaryota</taxon>
        <taxon>Viridiplantae</taxon>
        <taxon>Streptophyta</taxon>
        <taxon>Embryophyta</taxon>
        <taxon>Tracheophyta</taxon>
        <taxon>Spermatophyta</taxon>
        <taxon>Magnoliopsida</taxon>
        <taxon>eudicotyledons</taxon>
        <taxon>Gunneridae</taxon>
        <taxon>Pentapetalae</taxon>
        <taxon>rosids</taxon>
        <taxon>malvids</taxon>
        <taxon>Malvales</taxon>
        <taxon>Malvaceae</taxon>
        <taxon>Malvoideae</taxon>
        <taxon>Gossypium</taxon>
    </lineage>
</organism>
<dbReference type="PANTHER" id="PTHR47205">
    <property type="entry name" value="OS07G0599000 PROTEIN"/>
    <property type="match status" value="1"/>
</dbReference>
<dbReference type="EMBL" id="JARKNE010000012">
    <property type="protein sequence ID" value="KAK5776847.1"/>
    <property type="molecule type" value="Genomic_DNA"/>
</dbReference>
<dbReference type="InterPro" id="IPR011990">
    <property type="entry name" value="TPR-like_helical_dom_sf"/>
</dbReference>
<sequence length="111" mass="12629">MLQGGKESLPDDESYDLVMGMLFEMRGVEAALKYIDMALQSGYKLSIKVFTECIACCVSQGQLDTLATLIERCRLDTYWLQNVVLSVEVAFCSMFDYLTLIYRVLSENRSE</sequence>
<protein>
    <recommendedName>
        <fullName evidence="3">Pentatricopeptide repeat-containing protein</fullName>
    </recommendedName>
</protein>
<gene>
    <name evidence="1" type="ORF">PVK06_044812</name>
</gene>
<reference evidence="1 2" key="1">
    <citation type="submission" date="2023-03" db="EMBL/GenBank/DDBJ databases">
        <title>WGS of Gossypium arboreum.</title>
        <authorList>
            <person name="Yu D."/>
        </authorList>
    </citation>
    <scope>NUCLEOTIDE SEQUENCE [LARGE SCALE GENOMIC DNA]</scope>
    <source>
        <tissue evidence="1">Leaf</tissue>
    </source>
</reference>
<evidence type="ECO:0000313" key="2">
    <source>
        <dbReference type="Proteomes" id="UP001358586"/>
    </source>
</evidence>
<evidence type="ECO:0000313" key="1">
    <source>
        <dbReference type="EMBL" id="KAK5776847.1"/>
    </source>
</evidence>
<keyword evidence="2" id="KW-1185">Reference proteome</keyword>
<comment type="caution">
    <text evidence="1">The sequence shown here is derived from an EMBL/GenBank/DDBJ whole genome shotgun (WGS) entry which is preliminary data.</text>
</comment>
<dbReference type="Gene3D" id="1.25.40.10">
    <property type="entry name" value="Tetratricopeptide repeat domain"/>
    <property type="match status" value="1"/>
</dbReference>
<dbReference type="InterPro" id="IPR044605">
    <property type="entry name" value="At1g26460-like"/>
</dbReference>
<dbReference type="PANTHER" id="PTHR47205:SF1">
    <property type="entry name" value="OS07G0599000 PROTEIN"/>
    <property type="match status" value="1"/>
</dbReference>
<accession>A0ABR0MS84</accession>
<dbReference type="Proteomes" id="UP001358586">
    <property type="component" value="Chromosome 12"/>
</dbReference>
<proteinExistence type="predicted"/>
<evidence type="ECO:0008006" key="3">
    <source>
        <dbReference type="Google" id="ProtNLM"/>
    </source>
</evidence>
<name>A0ABR0MS84_GOSAR</name>